<gene>
    <name evidence="1" type="ORF">METZ01_LOCUS191382</name>
</gene>
<reference evidence="1" key="1">
    <citation type="submission" date="2018-05" db="EMBL/GenBank/DDBJ databases">
        <authorList>
            <person name="Lanie J.A."/>
            <person name="Ng W.-L."/>
            <person name="Kazmierczak K.M."/>
            <person name="Andrzejewski T.M."/>
            <person name="Davidsen T.M."/>
            <person name="Wayne K.J."/>
            <person name="Tettelin H."/>
            <person name="Glass J.I."/>
            <person name="Rusch D."/>
            <person name="Podicherti R."/>
            <person name="Tsui H.-C.T."/>
            <person name="Winkler M.E."/>
        </authorList>
    </citation>
    <scope>NUCLEOTIDE SEQUENCE</scope>
</reference>
<proteinExistence type="predicted"/>
<organism evidence="1">
    <name type="scientific">marine metagenome</name>
    <dbReference type="NCBI Taxonomy" id="408172"/>
    <lineage>
        <taxon>unclassified sequences</taxon>
        <taxon>metagenomes</taxon>
        <taxon>ecological metagenomes</taxon>
    </lineage>
</organism>
<dbReference type="EMBL" id="UINC01039686">
    <property type="protein sequence ID" value="SVB38528.1"/>
    <property type="molecule type" value="Genomic_DNA"/>
</dbReference>
<accession>A0A382DJF3</accession>
<protein>
    <submittedName>
        <fullName evidence="1">Uncharacterized protein</fullName>
    </submittedName>
</protein>
<name>A0A382DJF3_9ZZZZ</name>
<dbReference type="AlphaFoldDB" id="A0A382DJF3"/>
<sequence>MVELRGPGGLIHGDRSPTLSRLIELLEDQPTPVDEEGNHTFLTPLRLQSLAKSTDAFHHLVDQFMDMTQGKRRSEYRDALRRHWEVVLLNLSFALFQRRWVLVSLDDRAYGQDSELRRMGLSYSAMKTVVDFLSNQRLIKFKRGKLYKGGPKRTRIFPGEQLEPLLWSFFLDAEQPIEPPYVAIKTTNKDWHNLINNPDFSHTDADQMTGINEFLKDHTWACKGPVVLRYTDNVLGGGRLFTPYQNLPDRRVRIRMNTLIDDEPLCEVD</sequence>
<feature type="non-terminal residue" evidence="1">
    <location>
        <position position="269"/>
    </location>
</feature>
<evidence type="ECO:0000313" key="1">
    <source>
        <dbReference type="EMBL" id="SVB38528.1"/>
    </source>
</evidence>